<feature type="non-terminal residue" evidence="1">
    <location>
        <position position="167"/>
    </location>
</feature>
<accession>A0A9E7GJS5</accession>
<evidence type="ECO:0000313" key="2">
    <source>
        <dbReference type="Proteomes" id="UP001055439"/>
    </source>
</evidence>
<proteinExistence type="predicted"/>
<organism evidence="1 2">
    <name type="scientific">Musa troglodytarum</name>
    <name type="common">fe'i banana</name>
    <dbReference type="NCBI Taxonomy" id="320322"/>
    <lineage>
        <taxon>Eukaryota</taxon>
        <taxon>Viridiplantae</taxon>
        <taxon>Streptophyta</taxon>
        <taxon>Embryophyta</taxon>
        <taxon>Tracheophyta</taxon>
        <taxon>Spermatophyta</taxon>
        <taxon>Magnoliopsida</taxon>
        <taxon>Liliopsida</taxon>
        <taxon>Zingiberales</taxon>
        <taxon>Musaceae</taxon>
        <taxon>Musa</taxon>
    </lineage>
</organism>
<dbReference type="AlphaFoldDB" id="A0A9E7GJS5"/>
<evidence type="ECO:0000313" key="1">
    <source>
        <dbReference type="EMBL" id="URE13682.1"/>
    </source>
</evidence>
<dbReference type="Proteomes" id="UP001055439">
    <property type="component" value="Chromosome 6"/>
</dbReference>
<sequence>MQRRYGGSPALELGGDGDKFWIMDATVVLCQVRVECMLIPVTITHHNPRRLMGIYMALCSDERHMFGNGDSGREDPRCTRYGKAKDGMAQGDRDKVPRLSFHSLHSPSNDRHLPCRFRPSHACIHATVFQSLHTTRSASARFPMPQSFEELKKERKHLPLDRKGRVI</sequence>
<name>A0A9E7GJS5_9LILI</name>
<keyword evidence="2" id="KW-1185">Reference proteome</keyword>
<reference evidence="1" key="1">
    <citation type="submission" date="2022-05" db="EMBL/GenBank/DDBJ databases">
        <title>The Musa troglodytarum L. genome provides insights into the mechanism of non-climacteric behaviour and enrichment of carotenoids.</title>
        <authorList>
            <person name="Wang J."/>
        </authorList>
    </citation>
    <scope>NUCLEOTIDE SEQUENCE</scope>
    <source>
        <tissue evidence="1">Leaf</tissue>
    </source>
</reference>
<protein>
    <submittedName>
        <fullName evidence="1">Uncharacterized protein</fullName>
    </submittedName>
</protein>
<dbReference type="EMBL" id="CP097508">
    <property type="protein sequence ID" value="URE13682.1"/>
    <property type="molecule type" value="Genomic_DNA"/>
</dbReference>
<gene>
    <name evidence="1" type="ORF">MUK42_33616</name>
</gene>